<comment type="subcellular location">
    <subcellularLocation>
        <location evidence="4">Membrane</location>
        <topology evidence="4">Multi-pass membrane protein</topology>
    </subcellularLocation>
</comment>
<keyword evidence="2 4" id="KW-1133">Transmembrane helix</keyword>
<dbReference type="RefSeq" id="XP_005108070.2">
    <property type="nucleotide sequence ID" value="XM_005108013.3"/>
</dbReference>
<organism evidence="5 6">
    <name type="scientific">Aplysia californica</name>
    <name type="common">California sea hare</name>
    <dbReference type="NCBI Taxonomy" id="6500"/>
    <lineage>
        <taxon>Eukaryota</taxon>
        <taxon>Metazoa</taxon>
        <taxon>Spiralia</taxon>
        <taxon>Lophotrochozoa</taxon>
        <taxon>Mollusca</taxon>
        <taxon>Gastropoda</taxon>
        <taxon>Heterobranchia</taxon>
        <taxon>Euthyneura</taxon>
        <taxon>Tectipleura</taxon>
        <taxon>Aplysiida</taxon>
        <taxon>Aplysioidea</taxon>
        <taxon>Aplysiidae</taxon>
        <taxon>Aplysia</taxon>
    </lineage>
</organism>
<gene>
    <name evidence="6" type="primary">LOC101858576</name>
</gene>
<keyword evidence="4" id="KW-0187">Copper transport</keyword>
<keyword evidence="4" id="KW-0813">Transport</keyword>
<accession>A0ABM0K3S0</accession>
<sequence>MMGQFFDASVKMSDILFKGWNTYDAKDVVLAALVTLVMTILFEGLKIIKNLIVLSRKRNPLAVQDDDNQAGGGIEVSHSDTDLLSSLQIPASIAMIRRKKMLLFSLESCMHMFNFLYGYILMLLVMTYSIWFLLPVLFGSGLGYLIFQPIGHRLTSKYSPKTSNSTNGDSCCYVEPQLDGPGVNSQRTGAEPEETTGLYQQRVSYSALMRKEN</sequence>
<evidence type="ECO:0000313" key="5">
    <source>
        <dbReference type="Proteomes" id="UP000694888"/>
    </source>
</evidence>
<keyword evidence="4" id="KW-0186">Copper</keyword>
<evidence type="ECO:0000313" key="6">
    <source>
        <dbReference type="RefSeq" id="XP_005108070.2"/>
    </source>
</evidence>
<keyword evidence="5" id="KW-1185">Reference proteome</keyword>
<feature type="transmembrane region" description="Helical" evidence="4">
    <location>
        <begin position="102"/>
        <end position="122"/>
    </location>
</feature>
<feature type="transmembrane region" description="Helical" evidence="4">
    <location>
        <begin position="128"/>
        <end position="147"/>
    </location>
</feature>
<proteinExistence type="inferred from homology"/>
<evidence type="ECO:0000256" key="4">
    <source>
        <dbReference type="RuleBase" id="RU367022"/>
    </source>
</evidence>
<keyword evidence="4" id="KW-0406">Ion transport</keyword>
<keyword evidence="3 4" id="KW-0472">Membrane</keyword>
<reference evidence="6" key="1">
    <citation type="submission" date="2025-08" db="UniProtKB">
        <authorList>
            <consortium name="RefSeq"/>
        </authorList>
    </citation>
    <scope>IDENTIFICATION</scope>
</reference>
<keyword evidence="1 4" id="KW-0812">Transmembrane</keyword>
<dbReference type="Pfam" id="PF04145">
    <property type="entry name" value="Ctr"/>
    <property type="match status" value="1"/>
</dbReference>
<dbReference type="GeneID" id="101858576"/>
<dbReference type="PANTHER" id="PTHR12483:SF115">
    <property type="entry name" value="COPPER TRANSPORT PROTEIN"/>
    <property type="match status" value="1"/>
</dbReference>
<dbReference type="Proteomes" id="UP000694888">
    <property type="component" value="Unplaced"/>
</dbReference>
<dbReference type="InterPro" id="IPR007274">
    <property type="entry name" value="Cop_transporter"/>
</dbReference>
<evidence type="ECO:0000256" key="3">
    <source>
        <dbReference type="ARBA" id="ARBA00023136"/>
    </source>
</evidence>
<protein>
    <recommendedName>
        <fullName evidence="4">Copper transport protein</fullName>
    </recommendedName>
</protein>
<feature type="transmembrane region" description="Helical" evidence="4">
    <location>
        <begin position="28"/>
        <end position="48"/>
    </location>
</feature>
<dbReference type="PANTHER" id="PTHR12483">
    <property type="entry name" value="SOLUTE CARRIER FAMILY 31 COPPER TRANSPORTERS"/>
    <property type="match status" value="1"/>
</dbReference>
<evidence type="ECO:0000256" key="1">
    <source>
        <dbReference type="ARBA" id="ARBA00022692"/>
    </source>
</evidence>
<name>A0ABM0K3S0_APLCA</name>
<evidence type="ECO:0000256" key="2">
    <source>
        <dbReference type="ARBA" id="ARBA00022989"/>
    </source>
</evidence>
<comment type="similarity">
    <text evidence="4">Belongs to the copper transporter (Ctr) (TC 1.A.56) family. SLC31A subfamily.</text>
</comment>